<evidence type="ECO:0000256" key="1">
    <source>
        <dbReference type="SAM" id="MobiDB-lite"/>
    </source>
</evidence>
<dbReference type="AlphaFoldDB" id="A0AAU1I1K3"/>
<organism evidence="3">
    <name type="scientific">Streptomyces sp. NBC_00180</name>
    <dbReference type="NCBI Taxonomy" id="2903632"/>
    <lineage>
        <taxon>Bacteria</taxon>
        <taxon>Bacillati</taxon>
        <taxon>Actinomycetota</taxon>
        <taxon>Actinomycetes</taxon>
        <taxon>Kitasatosporales</taxon>
        <taxon>Streptomycetaceae</taxon>
        <taxon>Streptomyces</taxon>
    </lineage>
</organism>
<sequence>MDEALEETFRPPHQGMPRRRRTQIGWRQVTAQICYVLAVTAFVVSLLCYGGDR</sequence>
<dbReference type="EMBL" id="CP108140">
    <property type="protein sequence ID" value="WTP88937.1"/>
    <property type="molecule type" value="Genomic_DNA"/>
</dbReference>
<accession>A0AAU1I1K3</accession>
<keyword evidence="2" id="KW-0472">Membrane</keyword>
<proteinExistence type="predicted"/>
<evidence type="ECO:0000313" key="3">
    <source>
        <dbReference type="EMBL" id="WTP88937.1"/>
    </source>
</evidence>
<protein>
    <submittedName>
        <fullName evidence="3">Uncharacterized protein</fullName>
    </submittedName>
</protein>
<feature type="region of interest" description="Disordered" evidence="1">
    <location>
        <begin position="1"/>
        <end position="21"/>
    </location>
</feature>
<reference evidence="3" key="1">
    <citation type="submission" date="2022-10" db="EMBL/GenBank/DDBJ databases">
        <title>The complete genomes of actinobacterial strains from the NBC collection.</title>
        <authorList>
            <person name="Joergensen T.S."/>
            <person name="Alvarez Arevalo M."/>
            <person name="Sterndorff E.B."/>
            <person name="Faurdal D."/>
            <person name="Vuksanovic O."/>
            <person name="Mourched A.-S."/>
            <person name="Charusanti P."/>
            <person name="Shaw S."/>
            <person name="Blin K."/>
            <person name="Weber T."/>
        </authorList>
    </citation>
    <scope>NUCLEOTIDE SEQUENCE</scope>
    <source>
        <strain evidence="3">NBC 00180</strain>
    </source>
</reference>
<gene>
    <name evidence="3" type="ORF">OG477_27890</name>
</gene>
<evidence type="ECO:0000256" key="2">
    <source>
        <dbReference type="SAM" id="Phobius"/>
    </source>
</evidence>
<keyword evidence="2" id="KW-0812">Transmembrane</keyword>
<name>A0AAU1I1K3_9ACTN</name>
<feature type="transmembrane region" description="Helical" evidence="2">
    <location>
        <begin position="29"/>
        <end position="49"/>
    </location>
</feature>
<keyword evidence="2" id="KW-1133">Transmembrane helix</keyword>